<dbReference type="HOGENOM" id="CLU_2963370_0_0_1"/>
<dbReference type="EMBL" id="ABJB010699492">
    <property type="status" value="NOT_ANNOTATED_CDS"/>
    <property type="molecule type" value="Genomic_DNA"/>
</dbReference>
<name>B7QK84_IXOSC</name>
<accession>B7QK84</accession>
<dbReference type="VEuPathDB" id="VectorBase:ISCW013997"/>
<dbReference type="OrthoDB" id="6508244at2759"/>
<dbReference type="VEuPathDB" id="VectorBase:ISCI013997"/>
<dbReference type="AlphaFoldDB" id="B7QK84"/>
<dbReference type="PaxDb" id="6945-B7QK84"/>
<dbReference type="InParanoid" id="B7QK84"/>
<reference evidence="1 3" key="1">
    <citation type="submission" date="2008-03" db="EMBL/GenBank/DDBJ databases">
        <title>Annotation of Ixodes scapularis.</title>
        <authorList>
            <consortium name="Ixodes scapularis Genome Project Consortium"/>
            <person name="Caler E."/>
            <person name="Hannick L.I."/>
            <person name="Bidwell S."/>
            <person name="Joardar V."/>
            <person name="Thiagarajan M."/>
            <person name="Amedeo P."/>
            <person name="Galinsky K.J."/>
            <person name="Schobel S."/>
            <person name="Inman J."/>
            <person name="Hostetler J."/>
            <person name="Miller J."/>
            <person name="Hammond M."/>
            <person name="Megy K."/>
            <person name="Lawson D."/>
            <person name="Kodira C."/>
            <person name="Sutton G."/>
            <person name="Meyer J."/>
            <person name="Hill C.A."/>
            <person name="Birren B."/>
            <person name="Nene V."/>
            <person name="Collins F."/>
            <person name="Alarcon-Chaidez F."/>
            <person name="Wikel S."/>
            <person name="Strausberg R."/>
        </authorList>
    </citation>
    <scope>NUCLEOTIDE SEQUENCE [LARGE SCALE GENOMIC DNA]</scope>
    <source>
        <strain evidence="3">Wikel</strain>
        <strain evidence="1">Wikel colony</strain>
    </source>
</reference>
<protein>
    <submittedName>
        <fullName evidence="1 2">Uncharacterized protein</fullName>
    </submittedName>
</protein>
<evidence type="ECO:0000313" key="2">
    <source>
        <dbReference type="EnsemblMetazoa" id="ISCW013997-PA"/>
    </source>
</evidence>
<dbReference type="EMBL" id="DS957568">
    <property type="protein sequence ID" value="EEC19256.1"/>
    <property type="molecule type" value="Genomic_DNA"/>
</dbReference>
<evidence type="ECO:0000313" key="1">
    <source>
        <dbReference type="EMBL" id="EEC19256.1"/>
    </source>
</evidence>
<evidence type="ECO:0000313" key="3">
    <source>
        <dbReference type="Proteomes" id="UP000001555"/>
    </source>
</evidence>
<dbReference type="VEuPathDB" id="VectorBase:ISCP_010715"/>
<dbReference type="EnsemblMetazoa" id="ISCW013997-RA">
    <property type="protein sequence ID" value="ISCW013997-PA"/>
    <property type="gene ID" value="ISCW013997"/>
</dbReference>
<keyword evidence="3" id="KW-1185">Reference proteome</keyword>
<sequence>MAPADAVSIHANTAPLRLPVAFPTRPTAFGSYGRYQEPLSQWQIAADMYIDSDIRKRAR</sequence>
<gene>
    <name evidence="1" type="ORF">IscW_ISCW013997</name>
</gene>
<dbReference type="Proteomes" id="UP000001555">
    <property type="component" value="Unassembled WGS sequence"/>
</dbReference>
<reference evidence="2" key="2">
    <citation type="submission" date="2020-05" db="UniProtKB">
        <authorList>
            <consortium name="EnsemblMetazoa"/>
        </authorList>
    </citation>
    <scope>IDENTIFICATION</scope>
    <source>
        <strain evidence="2">wikel</strain>
    </source>
</reference>
<proteinExistence type="predicted"/>
<organism>
    <name type="scientific">Ixodes scapularis</name>
    <name type="common">Black-legged tick</name>
    <name type="synonym">Deer tick</name>
    <dbReference type="NCBI Taxonomy" id="6945"/>
    <lineage>
        <taxon>Eukaryota</taxon>
        <taxon>Metazoa</taxon>
        <taxon>Ecdysozoa</taxon>
        <taxon>Arthropoda</taxon>
        <taxon>Chelicerata</taxon>
        <taxon>Arachnida</taxon>
        <taxon>Acari</taxon>
        <taxon>Parasitiformes</taxon>
        <taxon>Ixodida</taxon>
        <taxon>Ixodoidea</taxon>
        <taxon>Ixodidae</taxon>
        <taxon>Ixodinae</taxon>
        <taxon>Ixodes</taxon>
    </lineage>
</organism>